<name>A0ABT1NJM9_9FIRM</name>
<dbReference type="CDD" id="cd04301">
    <property type="entry name" value="NAT_SF"/>
    <property type="match status" value="1"/>
</dbReference>
<proteinExistence type="predicted"/>
<evidence type="ECO:0000313" key="2">
    <source>
        <dbReference type="EMBL" id="MCQ1531433.1"/>
    </source>
</evidence>
<sequence length="243" mass="28277">MRKPIESEFIKKTIVKEAAYEMRILEKSDIEDMVELQNLVADDLKNPQTFVVDSKEFILTQVLDDGMGRAIGVFAEGSLIAFRTITFSGNDEYHLGRELNIPEDELERVVHLEATVVHPEFRGNRLQAKMMKHTFDIIDKLGYYHVCCTIHPFNYPSLKNVMDSGLAIKALDRREGSYEGKWRFLLHRDMRHDDAQPYKNCIEVENGKIRQQQELLDEGYVGFLLIRDNCTKDEFKIRYGMPI</sequence>
<dbReference type="EMBL" id="JAJEKE010000022">
    <property type="protein sequence ID" value="MCQ1531433.1"/>
    <property type="molecule type" value="Genomic_DNA"/>
</dbReference>
<dbReference type="PROSITE" id="PS51186">
    <property type="entry name" value="GNAT"/>
    <property type="match status" value="1"/>
</dbReference>
<accession>A0ABT1NJM9</accession>
<organism evidence="2 3">
    <name type="scientific">Lutispora saccharofermentans</name>
    <dbReference type="NCBI Taxonomy" id="3024236"/>
    <lineage>
        <taxon>Bacteria</taxon>
        <taxon>Bacillati</taxon>
        <taxon>Bacillota</taxon>
        <taxon>Clostridia</taxon>
        <taxon>Lutisporales</taxon>
        <taxon>Lutisporaceae</taxon>
        <taxon>Lutispora</taxon>
    </lineage>
</organism>
<evidence type="ECO:0000313" key="3">
    <source>
        <dbReference type="Proteomes" id="UP001651880"/>
    </source>
</evidence>
<dbReference type="SUPFAM" id="SSF55729">
    <property type="entry name" value="Acyl-CoA N-acyltransferases (Nat)"/>
    <property type="match status" value="1"/>
</dbReference>
<feature type="domain" description="N-acetyltransferase" evidence="1">
    <location>
        <begin position="20"/>
        <end position="191"/>
    </location>
</feature>
<dbReference type="Proteomes" id="UP001651880">
    <property type="component" value="Unassembled WGS sequence"/>
</dbReference>
<dbReference type="InterPro" id="IPR016181">
    <property type="entry name" value="Acyl_CoA_acyltransferase"/>
</dbReference>
<comment type="caution">
    <text evidence="2">The sequence shown here is derived from an EMBL/GenBank/DDBJ whole genome shotgun (WGS) entry which is preliminary data.</text>
</comment>
<dbReference type="InterPro" id="IPR000182">
    <property type="entry name" value="GNAT_dom"/>
</dbReference>
<evidence type="ECO:0000259" key="1">
    <source>
        <dbReference type="PROSITE" id="PS51186"/>
    </source>
</evidence>
<dbReference type="RefSeq" id="WP_255228969.1">
    <property type="nucleotide sequence ID" value="NZ_JAJEKE010000022.1"/>
</dbReference>
<reference evidence="2 3" key="1">
    <citation type="submission" date="2021-10" db="EMBL/GenBank/DDBJ databases">
        <title>Lutispora strain m25 sp. nov., a thermophilic, non-spore-forming bacterium isolated from a lab-scale methanogenic bioreactor digesting anaerobic sludge.</title>
        <authorList>
            <person name="El Houari A."/>
            <person name="Mcdonald J."/>
        </authorList>
    </citation>
    <scope>NUCLEOTIDE SEQUENCE [LARGE SCALE GENOMIC DNA]</scope>
    <source>
        <strain evidence="3">m25</strain>
    </source>
</reference>
<dbReference type="Gene3D" id="3.40.630.30">
    <property type="match status" value="1"/>
</dbReference>
<protein>
    <recommendedName>
        <fullName evidence="1">N-acetyltransferase domain-containing protein</fullName>
    </recommendedName>
</protein>
<keyword evidence="3" id="KW-1185">Reference proteome</keyword>
<gene>
    <name evidence="2" type="ORF">LJD61_18100</name>
</gene>